<feature type="domain" description="AMP-binding enzyme C-terminal" evidence="2">
    <location>
        <begin position="420"/>
        <end position="492"/>
    </location>
</feature>
<dbReference type="SUPFAM" id="SSF56801">
    <property type="entry name" value="Acetyl-CoA synthetase-like"/>
    <property type="match status" value="1"/>
</dbReference>
<dbReference type="Proteomes" id="UP000239326">
    <property type="component" value="Chromosome"/>
</dbReference>
<dbReference type="GO" id="GO:0016877">
    <property type="term" value="F:ligase activity, forming carbon-sulfur bonds"/>
    <property type="evidence" value="ECO:0007669"/>
    <property type="project" value="UniProtKB-ARBA"/>
</dbReference>
<dbReference type="PANTHER" id="PTHR43767">
    <property type="entry name" value="LONG-CHAIN-FATTY-ACID--COA LIGASE"/>
    <property type="match status" value="1"/>
</dbReference>
<evidence type="ECO:0000313" key="3">
    <source>
        <dbReference type="EMBL" id="AVO42388.1"/>
    </source>
</evidence>
<dbReference type="Gene3D" id="3.40.50.12780">
    <property type="entry name" value="N-terminal domain of ligase-like"/>
    <property type="match status" value="1"/>
</dbReference>
<dbReference type="Pfam" id="PF13193">
    <property type="entry name" value="AMP-binding_C"/>
    <property type="match status" value="1"/>
</dbReference>
<evidence type="ECO:0000259" key="1">
    <source>
        <dbReference type="Pfam" id="PF00501"/>
    </source>
</evidence>
<evidence type="ECO:0000259" key="2">
    <source>
        <dbReference type="Pfam" id="PF13193"/>
    </source>
</evidence>
<sequence length="515" mass="54728">MHLIDYIERAGSLRSHHPALVAKGQSLSFEEVAKRARQVGASLAEQNLPLGSTVAILADNCPEVCLLQLGINLAGLAWTSIHPSTTTDTTAQVLDYLDARLVFFQAQYFAKAEAAAKAIPGLMTVCINGSAPVGRSLDAWLTTNPDHEVLGSLATPTTAAWLQHTGGAAGPCHGTVHSRSAIEIGLANVVDALGAGQESKHLVVAPLTHAAGIFSLAFASVGATNVIHELFDADAVDAALRSEGITHLFLPPTALYALLDFLDGPAAYPALQCLVVAGAPVAPERFEQAVNYLGPVLHEVYGQTETLLALVKRPGDYFLGGRLDARVARSAGRPVRFARVALLDDEGSLVAPGESGEVAVRTSMLMDGYYKKPELTARSRRGGWHLTGDIGIADEAGFVTIVDRKREMIITGSFNVFPGEVEEVLCGHEGIQDCCVFGIPDGKWGESVHAVVSLRECSSLQEDQLLQWCKAGLGSIKAPKSITIVPQSAIPRAADGAVDRAKLKAPYWDGQWRRV</sequence>
<organism evidence="3 4">
    <name type="scientific">Simplicispira suum</name>
    <dbReference type="NCBI Taxonomy" id="2109915"/>
    <lineage>
        <taxon>Bacteria</taxon>
        <taxon>Pseudomonadati</taxon>
        <taxon>Pseudomonadota</taxon>
        <taxon>Betaproteobacteria</taxon>
        <taxon>Burkholderiales</taxon>
        <taxon>Comamonadaceae</taxon>
        <taxon>Simplicispira</taxon>
    </lineage>
</organism>
<protein>
    <recommendedName>
        <fullName evidence="5">Long-chain fatty acid--CoA ligase</fullName>
    </recommendedName>
</protein>
<reference evidence="3 4" key="1">
    <citation type="submission" date="2018-03" db="EMBL/GenBank/DDBJ databases">
        <title>Genome sequencing of Simplicispira sp.</title>
        <authorList>
            <person name="Kim S.-J."/>
            <person name="Heo J."/>
            <person name="Kwon S.-W."/>
        </authorList>
    </citation>
    <scope>NUCLEOTIDE SEQUENCE [LARGE SCALE GENOMIC DNA]</scope>
    <source>
        <strain evidence="3 4">SC1-8</strain>
    </source>
</reference>
<dbReference type="KEGG" id="simp:C6571_14800"/>
<evidence type="ECO:0000313" key="4">
    <source>
        <dbReference type="Proteomes" id="UP000239326"/>
    </source>
</evidence>
<name>A0A2S0N2K6_9BURK</name>
<keyword evidence="4" id="KW-1185">Reference proteome</keyword>
<dbReference type="RefSeq" id="WP_106447365.1">
    <property type="nucleotide sequence ID" value="NZ_CP027669.1"/>
</dbReference>
<dbReference type="InterPro" id="IPR045851">
    <property type="entry name" value="AMP-bd_C_sf"/>
</dbReference>
<accession>A0A2S0N2K6</accession>
<dbReference type="Pfam" id="PF00501">
    <property type="entry name" value="AMP-binding"/>
    <property type="match status" value="1"/>
</dbReference>
<feature type="domain" description="AMP-dependent synthetase/ligase" evidence="1">
    <location>
        <begin position="12"/>
        <end position="370"/>
    </location>
</feature>
<evidence type="ECO:0008006" key="5">
    <source>
        <dbReference type="Google" id="ProtNLM"/>
    </source>
</evidence>
<dbReference type="OrthoDB" id="9766486at2"/>
<dbReference type="InterPro" id="IPR025110">
    <property type="entry name" value="AMP-bd_C"/>
</dbReference>
<dbReference type="Gene3D" id="3.30.300.30">
    <property type="match status" value="1"/>
</dbReference>
<dbReference type="InterPro" id="IPR042099">
    <property type="entry name" value="ANL_N_sf"/>
</dbReference>
<dbReference type="PANTHER" id="PTHR43767:SF7">
    <property type="entry name" value="MEDIUM_LONG-CHAIN-FATTY-ACID--COA LIGASE FADD8"/>
    <property type="match status" value="1"/>
</dbReference>
<dbReference type="AlphaFoldDB" id="A0A2S0N2K6"/>
<gene>
    <name evidence="3" type="ORF">C6571_14800</name>
</gene>
<proteinExistence type="predicted"/>
<dbReference type="InterPro" id="IPR050237">
    <property type="entry name" value="ATP-dep_AMP-bd_enzyme"/>
</dbReference>
<dbReference type="EMBL" id="CP027669">
    <property type="protein sequence ID" value="AVO42388.1"/>
    <property type="molecule type" value="Genomic_DNA"/>
</dbReference>
<dbReference type="InterPro" id="IPR000873">
    <property type="entry name" value="AMP-dep_synth/lig_dom"/>
</dbReference>